<gene>
    <name evidence="2" type="ORF">P7K49_020346</name>
</gene>
<evidence type="ECO:0000313" key="2">
    <source>
        <dbReference type="EMBL" id="KAK2102679.1"/>
    </source>
</evidence>
<accession>A0ABQ9UZY7</accession>
<dbReference type="Proteomes" id="UP001266305">
    <property type="component" value="Unassembled WGS sequence"/>
</dbReference>
<feature type="region of interest" description="Disordered" evidence="1">
    <location>
        <begin position="85"/>
        <end position="126"/>
    </location>
</feature>
<organism evidence="2 3">
    <name type="scientific">Saguinus oedipus</name>
    <name type="common">Cotton-top tamarin</name>
    <name type="synonym">Oedipomidas oedipus</name>
    <dbReference type="NCBI Taxonomy" id="9490"/>
    <lineage>
        <taxon>Eukaryota</taxon>
        <taxon>Metazoa</taxon>
        <taxon>Chordata</taxon>
        <taxon>Craniata</taxon>
        <taxon>Vertebrata</taxon>
        <taxon>Euteleostomi</taxon>
        <taxon>Mammalia</taxon>
        <taxon>Eutheria</taxon>
        <taxon>Euarchontoglires</taxon>
        <taxon>Primates</taxon>
        <taxon>Haplorrhini</taxon>
        <taxon>Platyrrhini</taxon>
        <taxon>Cebidae</taxon>
        <taxon>Callitrichinae</taxon>
        <taxon>Saguinus</taxon>
    </lineage>
</organism>
<feature type="region of interest" description="Disordered" evidence="1">
    <location>
        <begin position="269"/>
        <end position="308"/>
    </location>
</feature>
<name>A0ABQ9UZY7_SAGOE</name>
<sequence length="308" mass="33063">MPAIPSPAVERWWRALSDAPPSELLYEVQTNLTGSLLITGSLRRGDAGLASSGSDAGLLQEVVPEQNLAWAQGPERTMADADEGFGLAHTPLEPDAKDLPCDSKPESALGAPSKSPSSPQAAFTQQQPLQARMSNGLTPLQIFCSLRLLLPPPRRRLDQRTAPFVLRSGPGGLPRPHLQLGACRALPGGYQEPRKAGEGFETEPGLGRALYTDTDKHGSFAKTLAPEFPLKARMRVCTHARAQAWGRPGHIPTRAGLVFCVLPGKKLEDAPSRRVEQAAGRPKPPSVGRGRVEPPLQMPPFSSRSLPQ</sequence>
<proteinExistence type="predicted"/>
<comment type="caution">
    <text evidence="2">The sequence shown here is derived from an EMBL/GenBank/DDBJ whole genome shotgun (WGS) entry which is preliminary data.</text>
</comment>
<keyword evidence="3" id="KW-1185">Reference proteome</keyword>
<feature type="compositionally biased region" description="Low complexity" evidence="1">
    <location>
        <begin position="111"/>
        <end position="122"/>
    </location>
</feature>
<protein>
    <submittedName>
        <fullName evidence="2">Uncharacterized protein</fullName>
    </submittedName>
</protein>
<evidence type="ECO:0000256" key="1">
    <source>
        <dbReference type="SAM" id="MobiDB-lite"/>
    </source>
</evidence>
<feature type="compositionally biased region" description="Basic and acidic residues" evidence="1">
    <location>
        <begin position="92"/>
        <end position="105"/>
    </location>
</feature>
<evidence type="ECO:0000313" key="3">
    <source>
        <dbReference type="Proteomes" id="UP001266305"/>
    </source>
</evidence>
<dbReference type="EMBL" id="JASSZA010000009">
    <property type="protein sequence ID" value="KAK2102679.1"/>
    <property type="molecule type" value="Genomic_DNA"/>
</dbReference>
<reference evidence="2 3" key="1">
    <citation type="submission" date="2023-05" db="EMBL/GenBank/DDBJ databases">
        <title>B98-5 Cell Line De Novo Hybrid Assembly: An Optical Mapping Approach.</title>
        <authorList>
            <person name="Kananen K."/>
            <person name="Auerbach J.A."/>
            <person name="Kautto E."/>
            <person name="Blachly J.S."/>
        </authorList>
    </citation>
    <scope>NUCLEOTIDE SEQUENCE [LARGE SCALE GENOMIC DNA]</scope>
    <source>
        <strain evidence="2">B95-8</strain>
        <tissue evidence="2">Cell line</tissue>
    </source>
</reference>